<dbReference type="InterPro" id="IPR000847">
    <property type="entry name" value="LysR_HTH_N"/>
</dbReference>
<keyword evidence="3" id="KW-0238">DNA-binding</keyword>
<gene>
    <name evidence="6" type="ORF">GPA27_26035</name>
</gene>
<dbReference type="PRINTS" id="PR00039">
    <property type="entry name" value="HTHLYSR"/>
</dbReference>
<sequence length="299" mass="32703">MHTSLSRLPPLDPLRGFVAAARHLSFTRAAEELFLTQSAISRQVQALEETLGVALFVRGVRSLALTAEGARLARAAEAWLAEYAALADALRPRGPRPVTVTASIGISALWLVPRLSRFQARHPDIDVRVAASNRMVDLAREDVDLAVRYCADRDAPPGAERLFGESVVPVASPALAARPLDATTLPQTVLLDFDDPRYPWLRWSDWLAAMRLEQLRPRAVLVFNHYDQLIQAAVAGQGIAIGRAQLLGELLTDGRLVRVGSGAREIADRGFWLVRAAGVQRPEVARFADWLREEAAASA</sequence>
<evidence type="ECO:0000256" key="3">
    <source>
        <dbReference type="ARBA" id="ARBA00023125"/>
    </source>
</evidence>
<feature type="domain" description="HTH lysR-type" evidence="5">
    <location>
        <begin position="9"/>
        <end position="66"/>
    </location>
</feature>
<organism evidence="6 7">
    <name type="scientific">Aromatoleum toluolicum</name>
    <dbReference type="NCBI Taxonomy" id="90060"/>
    <lineage>
        <taxon>Bacteria</taxon>
        <taxon>Pseudomonadati</taxon>
        <taxon>Pseudomonadota</taxon>
        <taxon>Betaproteobacteria</taxon>
        <taxon>Rhodocyclales</taxon>
        <taxon>Rhodocyclaceae</taxon>
        <taxon>Aromatoleum</taxon>
    </lineage>
</organism>
<evidence type="ECO:0000313" key="7">
    <source>
        <dbReference type="Proteomes" id="UP000634522"/>
    </source>
</evidence>
<reference evidence="6 7" key="1">
    <citation type="submission" date="2019-12" db="EMBL/GenBank/DDBJ databases">
        <title>Comparative genomics gives insights into the taxonomy of the Azoarcus-Aromatoleum group and reveals separate origins of nif in the plant-associated Azoarcus and non-plant-associated Aromatoleum sub-groups.</title>
        <authorList>
            <person name="Lafos M."/>
            <person name="Maluk M."/>
            <person name="Batista M."/>
            <person name="Junghare M."/>
            <person name="Carmona M."/>
            <person name="Faoro H."/>
            <person name="Cruz L.M."/>
            <person name="Battistoni F."/>
            <person name="De Souza E."/>
            <person name="Pedrosa F."/>
            <person name="Chen W.-M."/>
            <person name="Poole P.S."/>
            <person name="Dixon R.A."/>
            <person name="James E.K."/>
        </authorList>
    </citation>
    <scope>NUCLEOTIDE SEQUENCE [LARGE SCALE GENOMIC DNA]</scope>
    <source>
        <strain evidence="6 7">T</strain>
    </source>
</reference>
<dbReference type="PROSITE" id="PS50931">
    <property type="entry name" value="HTH_LYSR"/>
    <property type="match status" value="1"/>
</dbReference>
<accession>A0ABX1NNI9</accession>
<keyword evidence="7" id="KW-1185">Reference proteome</keyword>
<dbReference type="RefSeq" id="WP_169143354.1">
    <property type="nucleotide sequence ID" value="NZ_WTVS01000104.1"/>
</dbReference>
<name>A0ABX1NNI9_9RHOO</name>
<dbReference type="EMBL" id="WTVS01000104">
    <property type="protein sequence ID" value="NMG00846.1"/>
    <property type="molecule type" value="Genomic_DNA"/>
</dbReference>
<dbReference type="PANTHER" id="PTHR30537">
    <property type="entry name" value="HTH-TYPE TRANSCRIPTIONAL REGULATOR"/>
    <property type="match status" value="1"/>
</dbReference>
<dbReference type="PANTHER" id="PTHR30537:SF26">
    <property type="entry name" value="GLYCINE CLEAVAGE SYSTEM TRANSCRIPTIONAL ACTIVATOR"/>
    <property type="match status" value="1"/>
</dbReference>
<dbReference type="InterPro" id="IPR036390">
    <property type="entry name" value="WH_DNA-bd_sf"/>
</dbReference>
<evidence type="ECO:0000313" key="6">
    <source>
        <dbReference type="EMBL" id="NMG00846.1"/>
    </source>
</evidence>
<protein>
    <submittedName>
        <fullName evidence="6">LysR family transcriptional regulator</fullName>
    </submittedName>
</protein>
<proteinExistence type="inferred from homology"/>
<dbReference type="Gene3D" id="3.40.190.10">
    <property type="entry name" value="Periplasmic binding protein-like II"/>
    <property type="match status" value="2"/>
</dbReference>
<dbReference type="InterPro" id="IPR005119">
    <property type="entry name" value="LysR_subst-bd"/>
</dbReference>
<dbReference type="InterPro" id="IPR058163">
    <property type="entry name" value="LysR-type_TF_proteobact-type"/>
</dbReference>
<comment type="caution">
    <text evidence="6">The sequence shown here is derived from an EMBL/GenBank/DDBJ whole genome shotgun (WGS) entry which is preliminary data.</text>
</comment>
<dbReference type="Gene3D" id="1.10.10.10">
    <property type="entry name" value="Winged helix-like DNA-binding domain superfamily/Winged helix DNA-binding domain"/>
    <property type="match status" value="1"/>
</dbReference>
<dbReference type="Pfam" id="PF00126">
    <property type="entry name" value="HTH_1"/>
    <property type="match status" value="1"/>
</dbReference>
<dbReference type="Pfam" id="PF03466">
    <property type="entry name" value="LysR_substrate"/>
    <property type="match status" value="1"/>
</dbReference>
<dbReference type="Proteomes" id="UP000634522">
    <property type="component" value="Unassembled WGS sequence"/>
</dbReference>
<evidence type="ECO:0000256" key="1">
    <source>
        <dbReference type="ARBA" id="ARBA00009437"/>
    </source>
</evidence>
<dbReference type="InterPro" id="IPR036388">
    <property type="entry name" value="WH-like_DNA-bd_sf"/>
</dbReference>
<evidence type="ECO:0000256" key="4">
    <source>
        <dbReference type="ARBA" id="ARBA00023163"/>
    </source>
</evidence>
<dbReference type="CDD" id="cd08432">
    <property type="entry name" value="PBP2_GcdR_TrpI_HvrB_AmpR_like"/>
    <property type="match status" value="1"/>
</dbReference>
<keyword evidence="4" id="KW-0804">Transcription</keyword>
<keyword evidence="2" id="KW-0805">Transcription regulation</keyword>
<dbReference type="SUPFAM" id="SSF53850">
    <property type="entry name" value="Periplasmic binding protein-like II"/>
    <property type="match status" value="1"/>
</dbReference>
<comment type="similarity">
    <text evidence="1">Belongs to the LysR transcriptional regulatory family.</text>
</comment>
<evidence type="ECO:0000259" key="5">
    <source>
        <dbReference type="PROSITE" id="PS50931"/>
    </source>
</evidence>
<evidence type="ECO:0000256" key="2">
    <source>
        <dbReference type="ARBA" id="ARBA00023015"/>
    </source>
</evidence>
<dbReference type="SUPFAM" id="SSF46785">
    <property type="entry name" value="Winged helix' DNA-binding domain"/>
    <property type="match status" value="1"/>
</dbReference>